<reference evidence="1 2" key="1">
    <citation type="journal article" date="2019" name="Emerg. Microbes Infect.">
        <title>Comprehensive subspecies identification of 175 nontuberculous mycobacteria species based on 7547 genomic profiles.</title>
        <authorList>
            <person name="Matsumoto Y."/>
            <person name="Kinjo T."/>
            <person name="Motooka D."/>
            <person name="Nabeya D."/>
            <person name="Jung N."/>
            <person name="Uechi K."/>
            <person name="Horii T."/>
            <person name="Iida T."/>
            <person name="Fujita J."/>
            <person name="Nakamura S."/>
        </authorList>
    </citation>
    <scope>NUCLEOTIDE SEQUENCE [LARGE SCALE GENOMIC DNA]</scope>
    <source>
        <strain evidence="1 2">JCM 18113</strain>
    </source>
</reference>
<gene>
    <name evidence="1" type="ORF">MMAN_17640</name>
</gene>
<protein>
    <submittedName>
        <fullName evidence="1">Uncharacterized protein</fullName>
    </submittedName>
</protein>
<evidence type="ECO:0000313" key="1">
    <source>
        <dbReference type="EMBL" id="BBY37630.1"/>
    </source>
</evidence>
<accession>A0ABM7JQ51</accession>
<sequence length="113" mass="11487">MVHCAVGISLVSPTNWPQLPQPCGTAADGGFGPGVCPAPGSGVAAAVGNVTAQGPLSSSPNENSAELRDLRRDMAVIVAGPGTRYSAKWLRLGLGCRPRRACDDGEESAKTSL</sequence>
<dbReference type="Proteomes" id="UP000465812">
    <property type="component" value="Chromosome"/>
</dbReference>
<name>A0ABM7JQ51_MYCNT</name>
<evidence type="ECO:0000313" key="2">
    <source>
        <dbReference type="Proteomes" id="UP000465812"/>
    </source>
</evidence>
<keyword evidence="2" id="KW-1185">Reference proteome</keyword>
<dbReference type="EMBL" id="AP022590">
    <property type="protein sequence ID" value="BBY37630.1"/>
    <property type="molecule type" value="Genomic_DNA"/>
</dbReference>
<organism evidence="1 2">
    <name type="scientific">Mycobacterium mantenii</name>
    <dbReference type="NCBI Taxonomy" id="560555"/>
    <lineage>
        <taxon>Bacteria</taxon>
        <taxon>Bacillati</taxon>
        <taxon>Actinomycetota</taxon>
        <taxon>Actinomycetes</taxon>
        <taxon>Mycobacteriales</taxon>
        <taxon>Mycobacteriaceae</taxon>
        <taxon>Mycobacterium</taxon>
        <taxon>Mycobacterium avium complex (MAC)</taxon>
    </lineage>
</organism>
<proteinExistence type="predicted"/>